<feature type="compositionally biased region" description="Basic residues" evidence="1">
    <location>
        <begin position="1"/>
        <end position="10"/>
    </location>
</feature>
<feature type="region of interest" description="Disordered" evidence="1">
    <location>
        <begin position="1"/>
        <end position="20"/>
    </location>
</feature>
<evidence type="ECO:0000313" key="2">
    <source>
        <dbReference type="EMBL" id="GAJ12290.1"/>
    </source>
</evidence>
<sequence>MSKRKKKMGRPPKPAGEKYARTVCLKVREAERRMLRAEARRLGIS</sequence>
<feature type="non-terminal residue" evidence="2">
    <location>
        <position position="45"/>
    </location>
</feature>
<dbReference type="AlphaFoldDB" id="X1VRU0"/>
<name>X1VRU0_9ZZZZ</name>
<dbReference type="EMBL" id="BARW01031029">
    <property type="protein sequence ID" value="GAJ12290.1"/>
    <property type="molecule type" value="Genomic_DNA"/>
</dbReference>
<organism evidence="2">
    <name type="scientific">marine sediment metagenome</name>
    <dbReference type="NCBI Taxonomy" id="412755"/>
    <lineage>
        <taxon>unclassified sequences</taxon>
        <taxon>metagenomes</taxon>
        <taxon>ecological metagenomes</taxon>
    </lineage>
</organism>
<proteinExistence type="predicted"/>
<accession>X1VRU0</accession>
<protein>
    <submittedName>
        <fullName evidence="2">Uncharacterized protein</fullName>
    </submittedName>
</protein>
<comment type="caution">
    <text evidence="2">The sequence shown here is derived from an EMBL/GenBank/DDBJ whole genome shotgun (WGS) entry which is preliminary data.</text>
</comment>
<reference evidence="2" key="1">
    <citation type="journal article" date="2014" name="Front. Microbiol.">
        <title>High frequency of phylogenetically diverse reductive dehalogenase-homologous genes in deep subseafloor sedimentary metagenomes.</title>
        <authorList>
            <person name="Kawai M."/>
            <person name="Futagami T."/>
            <person name="Toyoda A."/>
            <person name="Takaki Y."/>
            <person name="Nishi S."/>
            <person name="Hori S."/>
            <person name="Arai W."/>
            <person name="Tsubouchi T."/>
            <person name="Morono Y."/>
            <person name="Uchiyama I."/>
            <person name="Ito T."/>
            <person name="Fujiyama A."/>
            <person name="Inagaki F."/>
            <person name="Takami H."/>
        </authorList>
    </citation>
    <scope>NUCLEOTIDE SEQUENCE</scope>
    <source>
        <strain evidence="2">Expedition CK06-06</strain>
    </source>
</reference>
<evidence type="ECO:0000256" key="1">
    <source>
        <dbReference type="SAM" id="MobiDB-lite"/>
    </source>
</evidence>
<gene>
    <name evidence="2" type="ORF">S12H4_49455</name>
</gene>